<dbReference type="OrthoDB" id="5853988at2759"/>
<reference evidence="3" key="1">
    <citation type="journal article" date="2007" name="Science">
        <title>Draft genome of the filarial nematode parasite Brugia malayi.</title>
        <authorList>
            <person name="Ghedin E."/>
            <person name="Wang S."/>
            <person name="Spiro D."/>
            <person name="Caler E."/>
            <person name="Zhao Q."/>
            <person name="Crabtree J."/>
            <person name="Allen J.E."/>
            <person name="Delcher A.L."/>
            <person name="Guiliano D.B."/>
            <person name="Miranda-Saavedra D."/>
            <person name="Angiuoli S.V."/>
            <person name="Creasy T."/>
            <person name="Amedeo P."/>
            <person name="Haas B."/>
            <person name="El-Sayed N.M."/>
            <person name="Wortman J.R."/>
            <person name="Feldblyum T."/>
            <person name="Tallon L."/>
            <person name="Schatz M."/>
            <person name="Shumway M."/>
            <person name="Koo H."/>
            <person name="Salzberg S.L."/>
            <person name="Schobel S."/>
            <person name="Pertea M."/>
            <person name="Pop M."/>
            <person name="White O."/>
            <person name="Barton G.J."/>
            <person name="Carlow C.K."/>
            <person name="Crawford M.J."/>
            <person name="Daub J."/>
            <person name="Dimmic M.W."/>
            <person name="Estes C.F."/>
            <person name="Foster J.M."/>
            <person name="Ganatra M."/>
            <person name="Gregory W.F."/>
            <person name="Johnson N.M."/>
            <person name="Jin J."/>
            <person name="Komuniecki R."/>
            <person name="Korf I."/>
            <person name="Kumar S."/>
            <person name="Laney S."/>
            <person name="Li B.W."/>
            <person name="Li W."/>
            <person name="Lindblom T.H."/>
            <person name="Lustigman S."/>
            <person name="Ma D."/>
            <person name="Maina C.V."/>
            <person name="Martin D.M."/>
            <person name="McCarter J.P."/>
            <person name="McReynolds L."/>
            <person name="Mitreva M."/>
            <person name="Nutman T.B."/>
            <person name="Parkinson J."/>
            <person name="Peregrin-Alvarez J.M."/>
            <person name="Poole C."/>
            <person name="Ren Q."/>
            <person name="Saunders L."/>
            <person name="Sluder A.E."/>
            <person name="Smith K."/>
            <person name="Stanke M."/>
            <person name="Unnasch T.R."/>
            <person name="Ware J."/>
            <person name="Wei A.D."/>
            <person name="Weil G."/>
            <person name="Williams D.J."/>
            <person name="Zhang Y."/>
            <person name="Williams S.A."/>
            <person name="Fraser-Liggett C."/>
            <person name="Slatko B."/>
            <person name="Blaxter M.L."/>
            <person name="Scott A.L."/>
        </authorList>
    </citation>
    <scope>NUCLEOTIDE SEQUENCE</scope>
    <source>
        <strain evidence="3">FR3</strain>
    </source>
</reference>
<dbReference type="AlphaFoldDB" id="A0A4E9FKS4"/>
<evidence type="ECO:0000256" key="1">
    <source>
        <dbReference type="SAM" id="MobiDB-lite"/>
    </source>
</evidence>
<sequence>MLKTKSNRDSRKDCSKSSIQNVDEKISRESQECDKSQSSSNINNKCDKSQRSRDTSDDVNGNVPLKRQNVPHRQERFEEMIRRKKYERKHFLKPITTEKFTANSFSEKENLNEMEFDVTQWENTLWMKEKERFKLSPCN</sequence>
<name>A0A4E9FKS4_BRUMA</name>
<gene>
    <name evidence="2" type="primary">Bm1553</name>
    <name evidence="2" type="ORF">BM_BM1553</name>
</gene>
<evidence type="ECO:0000313" key="3">
    <source>
        <dbReference type="Proteomes" id="UP000006672"/>
    </source>
</evidence>
<protein>
    <submittedName>
        <fullName evidence="2 4">Uncharacterized protein</fullName>
    </submittedName>
</protein>
<feature type="compositionally biased region" description="Basic and acidic residues" evidence="1">
    <location>
        <begin position="22"/>
        <end position="35"/>
    </location>
</feature>
<dbReference type="Proteomes" id="UP000006672">
    <property type="component" value="Unassembled WGS sequence"/>
</dbReference>
<organism evidence="2">
    <name type="scientific">Brugia malayi</name>
    <name type="common">Filarial nematode worm</name>
    <dbReference type="NCBI Taxonomy" id="6279"/>
    <lineage>
        <taxon>Eukaryota</taxon>
        <taxon>Metazoa</taxon>
        <taxon>Ecdysozoa</taxon>
        <taxon>Nematoda</taxon>
        <taxon>Chromadorea</taxon>
        <taxon>Rhabditida</taxon>
        <taxon>Spirurina</taxon>
        <taxon>Spiruromorpha</taxon>
        <taxon>Filarioidea</taxon>
        <taxon>Onchocercidae</taxon>
        <taxon>Brugia</taxon>
    </lineage>
</organism>
<keyword evidence="3" id="KW-1185">Reference proteome</keyword>
<dbReference type="CTD" id="66058219"/>
<evidence type="ECO:0000313" key="2">
    <source>
        <dbReference type="EMBL" id="VIO97601.1"/>
    </source>
</evidence>
<feature type="region of interest" description="Disordered" evidence="1">
    <location>
        <begin position="1"/>
        <end position="76"/>
    </location>
</feature>
<accession>A0A8L7SSE2</accession>
<reference evidence="4" key="3">
    <citation type="submission" date="2022-04" db="UniProtKB">
        <authorList>
            <consortium name="WormBaseParasite"/>
        </authorList>
    </citation>
    <scope>IDENTIFICATION</scope>
</reference>
<reference evidence="2" key="2">
    <citation type="submission" date="2019-04" db="EMBL/GenBank/DDBJ databases">
        <authorList>
            <person name="Howe K."/>
            <person name="Paulini M."/>
            <person name="Williams G."/>
        </authorList>
    </citation>
    <scope>NUCLEOTIDE SEQUENCE [LARGE SCALE GENOMIC DNA]</scope>
    <source>
        <strain evidence="2">FR3</strain>
    </source>
</reference>
<accession>A0A4E9FKS4</accession>
<dbReference type="EMBL" id="CAAKNF010000195">
    <property type="protein sequence ID" value="VIO97601.1"/>
    <property type="molecule type" value="Genomic_DNA"/>
</dbReference>
<evidence type="ECO:0000313" key="4">
    <source>
        <dbReference type="WBParaSite" id="Bm1553.1"/>
    </source>
</evidence>
<dbReference type="GeneID" id="66058219"/>
<dbReference type="WBParaSite" id="Bm1553.1">
    <property type="protein sequence ID" value="Bm1553.1"/>
    <property type="gene ID" value="WBGene00221814"/>
</dbReference>
<feature type="compositionally biased region" description="Basic and acidic residues" evidence="1">
    <location>
        <begin position="1"/>
        <end position="15"/>
    </location>
</feature>
<dbReference type="KEGG" id="bmy:BM_BM1553"/>
<dbReference type="RefSeq" id="XP_042937176.1">
    <property type="nucleotide sequence ID" value="XM_043081242.1"/>
</dbReference>
<proteinExistence type="predicted"/>
<feature type="compositionally biased region" description="Basic and acidic residues" evidence="1">
    <location>
        <begin position="45"/>
        <end position="56"/>
    </location>
</feature>